<gene>
    <name evidence="5" type="ORF">ET464_11070</name>
</gene>
<dbReference type="OrthoDB" id="43195at2"/>
<accession>A0A4P6EV51</accession>
<dbReference type="SMART" id="SM00354">
    <property type="entry name" value="HTH_LACI"/>
    <property type="match status" value="1"/>
</dbReference>
<dbReference type="GO" id="GO:0000976">
    <property type="term" value="F:transcription cis-regulatory region binding"/>
    <property type="evidence" value="ECO:0007669"/>
    <property type="project" value="TreeGrafter"/>
</dbReference>
<dbReference type="InterPro" id="IPR028082">
    <property type="entry name" value="Peripla_BP_I"/>
</dbReference>
<name>A0A4P6EV51_9BACL</name>
<dbReference type="PRINTS" id="PR00036">
    <property type="entry name" value="HTHLACI"/>
</dbReference>
<dbReference type="Pfam" id="PF00356">
    <property type="entry name" value="LacI"/>
    <property type="match status" value="1"/>
</dbReference>
<evidence type="ECO:0000256" key="1">
    <source>
        <dbReference type="ARBA" id="ARBA00023015"/>
    </source>
</evidence>
<evidence type="ECO:0000313" key="6">
    <source>
        <dbReference type="Proteomes" id="UP000293568"/>
    </source>
</evidence>
<keyword evidence="3" id="KW-0804">Transcription</keyword>
<dbReference type="AlphaFoldDB" id="A0A4P6EV51"/>
<dbReference type="EMBL" id="CP035492">
    <property type="protein sequence ID" value="QAY66854.1"/>
    <property type="molecule type" value="Genomic_DNA"/>
</dbReference>
<keyword evidence="6" id="KW-1185">Reference proteome</keyword>
<dbReference type="SUPFAM" id="SSF47413">
    <property type="entry name" value="lambda repressor-like DNA-binding domains"/>
    <property type="match status" value="1"/>
</dbReference>
<dbReference type="CDD" id="cd01392">
    <property type="entry name" value="HTH_LacI"/>
    <property type="match status" value="1"/>
</dbReference>
<evidence type="ECO:0000313" key="5">
    <source>
        <dbReference type="EMBL" id="QAY66854.1"/>
    </source>
</evidence>
<dbReference type="SUPFAM" id="SSF53822">
    <property type="entry name" value="Periplasmic binding protein-like I"/>
    <property type="match status" value="1"/>
</dbReference>
<evidence type="ECO:0000256" key="2">
    <source>
        <dbReference type="ARBA" id="ARBA00023125"/>
    </source>
</evidence>
<protein>
    <submittedName>
        <fullName evidence="5">LacI family transcriptional regulator</fullName>
    </submittedName>
</protein>
<feature type="domain" description="HTH lacI-type" evidence="4">
    <location>
        <begin position="6"/>
        <end position="62"/>
    </location>
</feature>
<dbReference type="PANTHER" id="PTHR30146:SF149">
    <property type="entry name" value="HTH-TYPE TRANSCRIPTIONAL REGULATOR EBGR"/>
    <property type="match status" value="1"/>
</dbReference>
<dbReference type="RefSeq" id="WP_129440855.1">
    <property type="nucleotide sequence ID" value="NZ_CP035492.1"/>
</dbReference>
<dbReference type="Gene3D" id="3.40.50.2300">
    <property type="match status" value="2"/>
</dbReference>
<dbReference type="PANTHER" id="PTHR30146">
    <property type="entry name" value="LACI-RELATED TRANSCRIPTIONAL REPRESSOR"/>
    <property type="match status" value="1"/>
</dbReference>
<dbReference type="Gene3D" id="1.10.260.40">
    <property type="entry name" value="lambda repressor-like DNA-binding domains"/>
    <property type="match status" value="1"/>
</dbReference>
<dbReference type="PROSITE" id="PS50932">
    <property type="entry name" value="HTH_LACI_2"/>
    <property type="match status" value="1"/>
</dbReference>
<dbReference type="Proteomes" id="UP000293568">
    <property type="component" value="Chromosome"/>
</dbReference>
<evidence type="ECO:0000256" key="3">
    <source>
        <dbReference type="ARBA" id="ARBA00023163"/>
    </source>
</evidence>
<dbReference type="InterPro" id="IPR000843">
    <property type="entry name" value="HTH_LacI"/>
</dbReference>
<dbReference type="InterPro" id="IPR010982">
    <property type="entry name" value="Lambda_DNA-bd_dom_sf"/>
</dbReference>
<keyword evidence="2" id="KW-0238">DNA-binding</keyword>
<dbReference type="KEGG" id="pprt:ET464_11070"/>
<reference evidence="5 6" key="1">
    <citation type="submission" date="2019-01" db="EMBL/GenBank/DDBJ databases">
        <title>Genome sequencing of strain FW100M-2.</title>
        <authorList>
            <person name="Heo J."/>
            <person name="Kim S.-J."/>
            <person name="Kim J.-S."/>
            <person name="Hong S.-B."/>
            <person name="Kwon S.-W."/>
        </authorList>
    </citation>
    <scope>NUCLEOTIDE SEQUENCE [LARGE SCALE GENOMIC DNA]</scope>
    <source>
        <strain evidence="5 6">FW100M-2</strain>
    </source>
</reference>
<keyword evidence="1" id="KW-0805">Transcription regulation</keyword>
<dbReference type="PROSITE" id="PS00356">
    <property type="entry name" value="HTH_LACI_1"/>
    <property type="match status" value="1"/>
</dbReference>
<sequence length="215" mass="23760">MVITIATIKDIARLAGVSPAAVSRVLNNDRGISIAEETRERIFAAAEQLEYKLPRLKRMKRDTELSRKQVGMLLCATLDMEEGDPYFRSIRKGIEAHCAELGISIAASIRMGSGLEKQPLHHLDGLIAVGFIPDQDVLAVFNRTGSLVLIDRAEPIGSSDTVNLNFARAVKDVLDHFTELGHKRIAYIGGEKRRKRKGGLHPAHARLCTRLIWSG</sequence>
<proteinExistence type="predicted"/>
<evidence type="ECO:0000259" key="4">
    <source>
        <dbReference type="PROSITE" id="PS50932"/>
    </source>
</evidence>
<organism evidence="5 6">
    <name type="scientific">Paenibacillus protaetiae</name>
    <dbReference type="NCBI Taxonomy" id="2509456"/>
    <lineage>
        <taxon>Bacteria</taxon>
        <taxon>Bacillati</taxon>
        <taxon>Bacillota</taxon>
        <taxon>Bacilli</taxon>
        <taxon>Bacillales</taxon>
        <taxon>Paenibacillaceae</taxon>
        <taxon>Paenibacillus</taxon>
    </lineage>
</organism>
<dbReference type="GO" id="GO:0003700">
    <property type="term" value="F:DNA-binding transcription factor activity"/>
    <property type="evidence" value="ECO:0007669"/>
    <property type="project" value="TreeGrafter"/>
</dbReference>